<reference evidence="1 2" key="1">
    <citation type="submission" date="2017-12" db="EMBL/GenBank/DDBJ databases">
        <authorList>
            <person name="Hurst M.R.H."/>
        </authorList>
    </citation>
    <scope>NUCLEOTIDE SEQUENCE [LARGE SCALE GENOMIC DNA]</scope>
</reference>
<accession>A0A2I7SC50</accession>
<sequence length="109" mass="12738">MNETVECPYCEHENDMSHALVDGLSDDNTFDWECNNCHEEFEVKVEFEPSFSASKIEYIDCEHCGNNTRDIYEKGRVYPFPERLSGKRVCKQCFCESLAEEYTSNKKVD</sequence>
<proteinExistence type="predicted"/>
<protein>
    <submittedName>
        <fullName evidence="1">Uncharacterized protein</fullName>
    </submittedName>
</protein>
<gene>
    <name evidence="1" type="ORF">DRAGOLIR_56</name>
</gene>
<dbReference type="EMBL" id="MG727697">
    <property type="protein sequence ID" value="AUS03456.1"/>
    <property type="molecule type" value="Genomic_DNA"/>
</dbReference>
<dbReference type="Proteomes" id="UP000240865">
    <property type="component" value="Segment"/>
</dbReference>
<evidence type="ECO:0000313" key="1">
    <source>
        <dbReference type="EMBL" id="AUS03456.1"/>
    </source>
</evidence>
<keyword evidence="2" id="KW-1185">Reference proteome</keyword>
<evidence type="ECO:0000313" key="2">
    <source>
        <dbReference type="Proteomes" id="UP000240865"/>
    </source>
</evidence>
<organism evidence="1 2">
    <name type="scientific">Paenibacillus phage Dragolir</name>
    <dbReference type="NCBI Taxonomy" id="2070190"/>
    <lineage>
        <taxon>Viruses</taxon>
        <taxon>Duplodnaviria</taxon>
        <taxon>Heunggongvirae</taxon>
        <taxon>Uroviricota</taxon>
        <taxon>Caudoviricetes</taxon>
        <taxon>Gochnauervirinae</taxon>
        <taxon>Dragolirvirus</taxon>
        <taxon>Dragolirvirus dragolir</taxon>
    </lineage>
</organism>
<name>A0A2I7SC50_9CAUD</name>